<dbReference type="RefSeq" id="WP_085475210.1">
    <property type="nucleotide sequence ID" value="NZ_FXBM01000001.1"/>
</dbReference>
<dbReference type="STRING" id="1891671.SAMN06295885_0732"/>
<protein>
    <submittedName>
        <fullName evidence="2">PhnB protein</fullName>
    </submittedName>
</protein>
<dbReference type="EMBL" id="FXBM01000001">
    <property type="protein sequence ID" value="SMH32372.1"/>
    <property type="molecule type" value="Genomic_DNA"/>
</dbReference>
<sequence length="138" mass="14899">MSTSLSPYISFRNNAREAMEYYRSVFGGELQASTFADFPMGGDSADDDLIMHSQLTTPKGMILMGSDTPSTMDYDDGARVTIALFGDDVDEANEYFAALSDGGTVTMPLSDSPWGDRFGMLVDRYGVGWMVNVSAGTA</sequence>
<dbReference type="InterPro" id="IPR004360">
    <property type="entry name" value="Glyas_Fos-R_dOase_dom"/>
</dbReference>
<dbReference type="AlphaFoldDB" id="A0A1X7N6H1"/>
<dbReference type="Proteomes" id="UP000193711">
    <property type="component" value="Unassembled WGS sequence"/>
</dbReference>
<dbReference type="InterPro" id="IPR029068">
    <property type="entry name" value="Glyas_Bleomycin-R_OHBP_Dase"/>
</dbReference>
<dbReference type="SUPFAM" id="SSF54593">
    <property type="entry name" value="Glyoxalase/Bleomycin resistance protein/Dihydroxybiphenyl dioxygenase"/>
    <property type="match status" value="1"/>
</dbReference>
<dbReference type="OrthoDB" id="9795306at2"/>
<evidence type="ECO:0000313" key="3">
    <source>
        <dbReference type="Proteomes" id="UP000193711"/>
    </source>
</evidence>
<reference evidence="3" key="1">
    <citation type="submission" date="2017-04" db="EMBL/GenBank/DDBJ databases">
        <authorList>
            <person name="Varghese N."/>
            <person name="Submissions S."/>
        </authorList>
    </citation>
    <scope>NUCLEOTIDE SEQUENCE [LARGE SCALE GENOMIC DNA]</scope>
    <source>
        <strain evidence="3">VKM Ac-2121</strain>
    </source>
</reference>
<dbReference type="PANTHER" id="PTHR33990:SF1">
    <property type="entry name" value="PROTEIN YJDN"/>
    <property type="match status" value="1"/>
</dbReference>
<name>A0A1X7N6H1_9MICO</name>
<accession>A0A1X7N6H1</accession>
<organism evidence="2 3">
    <name type="scientific">Rathayibacter oskolensis</name>
    <dbReference type="NCBI Taxonomy" id="1891671"/>
    <lineage>
        <taxon>Bacteria</taxon>
        <taxon>Bacillati</taxon>
        <taxon>Actinomycetota</taxon>
        <taxon>Actinomycetes</taxon>
        <taxon>Micrococcales</taxon>
        <taxon>Microbacteriaceae</taxon>
        <taxon>Rathayibacter</taxon>
    </lineage>
</organism>
<proteinExistence type="predicted"/>
<dbReference type="PANTHER" id="PTHR33990">
    <property type="entry name" value="PROTEIN YJDN-RELATED"/>
    <property type="match status" value="1"/>
</dbReference>
<dbReference type="InterPro" id="IPR028973">
    <property type="entry name" value="PhnB-like"/>
</dbReference>
<keyword evidence="3" id="KW-1185">Reference proteome</keyword>
<evidence type="ECO:0000259" key="1">
    <source>
        <dbReference type="Pfam" id="PF00903"/>
    </source>
</evidence>
<evidence type="ECO:0000313" key="2">
    <source>
        <dbReference type="EMBL" id="SMH32372.1"/>
    </source>
</evidence>
<dbReference type="Gene3D" id="3.10.180.10">
    <property type="entry name" value="2,3-Dihydroxybiphenyl 1,2-Dioxygenase, domain 1"/>
    <property type="match status" value="1"/>
</dbReference>
<gene>
    <name evidence="2" type="ORF">SAMN06295885_0732</name>
</gene>
<dbReference type="Pfam" id="PF00903">
    <property type="entry name" value="Glyoxalase"/>
    <property type="match status" value="1"/>
</dbReference>
<dbReference type="CDD" id="cd06588">
    <property type="entry name" value="PhnB_like"/>
    <property type="match status" value="1"/>
</dbReference>
<feature type="domain" description="Glyoxalase/fosfomycin resistance/dioxygenase" evidence="1">
    <location>
        <begin position="11"/>
        <end position="130"/>
    </location>
</feature>